<dbReference type="OrthoDB" id="9805604at2"/>
<dbReference type="CDD" id="cd02513">
    <property type="entry name" value="CMP-NeuAc_Synthase"/>
    <property type="match status" value="1"/>
</dbReference>
<reference evidence="2" key="1">
    <citation type="submission" date="2016-10" db="EMBL/GenBank/DDBJ databases">
        <authorList>
            <person name="Varghese N."/>
            <person name="Submissions S."/>
        </authorList>
    </citation>
    <scope>NUCLEOTIDE SEQUENCE [LARGE SCALE GENOMIC DNA]</scope>
    <source>
        <strain evidence="2">DSM 23445</strain>
    </source>
</reference>
<accession>A0A1I6XRF2</accession>
<organism evidence="1 2">
    <name type="scientific">Algoriphagus locisalis</name>
    <dbReference type="NCBI Taxonomy" id="305507"/>
    <lineage>
        <taxon>Bacteria</taxon>
        <taxon>Pseudomonadati</taxon>
        <taxon>Bacteroidota</taxon>
        <taxon>Cytophagia</taxon>
        <taxon>Cytophagales</taxon>
        <taxon>Cyclobacteriaceae</taxon>
        <taxon>Algoriphagus</taxon>
    </lineage>
</organism>
<dbReference type="STRING" id="305507.SAMN04489724_0622"/>
<dbReference type="RefSeq" id="WP_091691231.1">
    <property type="nucleotide sequence ID" value="NZ_FPBF01000001.1"/>
</dbReference>
<dbReference type="PANTHER" id="PTHR21485">
    <property type="entry name" value="HAD SUPERFAMILY MEMBERS CMAS AND KDSC"/>
    <property type="match status" value="1"/>
</dbReference>
<name>A0A1I6XRF2_9BACT</name>
<gene>
    <name evidence="1" type="ORF">SAMN04489724_0622</name>
</gene>
<dbReference type="InterPro" id="IPR029044">
    <property type="entry name" value="Nucleotide-diphossugar_trans"/>
</dbReference>
<dbReference type="Pfam" id="PF02348">
    <property type="entry name" value="CTP_transf_3"/>
    <property type="match status" value="1"/>
</dbReference>
<keyword evidence="1" id="KW-0808">Transferase</keyword>
<evidence type="ECO:0000313" key="1">
    <source>
        <dbReference type="EMBL" id="SFT40717.1"/>
    </source>
</evidence>
<sequence length="232" mass="25556">MRILGLIPARGGSKGVPGKNIKILGGKSLLSYTAEAALESRLLSKVALSTDDVGIAAEGKRLGIDLPFLRPDDLAGDKTPTLPVINHALAYYAEQGDEFDAVCLLQPTSPFRPSGFIDRAISKFIELDADSLVSVLEVPDHLNPHWTFLPNENGFLQIATGDIELITRRQELPVAYFRDGSLYLTKSSILRSGSLYGKSLSYLVNDPNYYVNIDTLDDWERAEKWVENIGDF</sequence>
<keyword evidence="1" id="KW-0548">Nucleotidyltransferase</keyword>
<dbReference type="EMBL" id="FPBF01000001">
    <property type="protein sequence ID" value="SFT40717.1"/>
    <property type="molecule type" value="Genomic_DNA"/>
</dbReference>
<dbReference type="Proteomes" id="UP000199673">
    <property type="component" value="Unassembled WGS sequence"/>
</dbReference>
<dbReference type="Gene3D" id="3.90.550.10">
    <property type="entry name" value="Spore Coat Polysaccharide Biosynthesis Protein SpsA, Chain A"/>
    <property type="match status" value="1"/>
</dbReference>
<dbReference type="InterPro" id="IPR003329">
    <property type="entry name" value="Cytidylyl_trans"/>
</dbReference>
<protein>
    <submittedName>
        <fullName evidence="1">N-acylneuraminate cytidylyltransferase</fullName>
    </submittedName>
</protein>
<dbReference type="InterPro" id="IPR050793">
    <property type="entry name" value="CMP-NeuNAc_synthase"/>
</dbReference>
<evidence type="ECO:0000313" key="2">
    <source>
        <dbReference type="Proteomes" id="UP000199673"/>
    </source>
</evidence>
<keyword evidence="2" id="KW-1185">Reference proteome</keyword>
<dbReference type="SUPFAM" id="SSF53448">
    <property type="entry name" value="Nucleotide-diphospho-sugar transferases"/>
    <property type="match status" value="1"/>
</dbReference>
<dbReference type="PANTHER" id="PTHR21485:SF6">
    <property type="entry name" value="N-ACYLNEURAMINATE CYTIDYLYLTRANSFERASE-RELATED"/>
    <property type="match status" value="1"/>
</dbReference>
<dbReference type="AlphaFoldDB" id="A0A1I6XRF2"/>
<dbReference type="GO" id="GO:0008781">
    <property type="term" value="F:N-acylneuraminate cytidylyltransferase activity"/>
    <property type="evidence" value="ECO:0007669"/>
    <property type="project" value="TreeGrafter"/>
</dbReference>
<proteinExistence type="predicted"/>